<keyword evidence="2" id="KW-1185">Reference proteome</keyword>
<dbReference type="EMBL" id="FOSH01000001">
    <property type="protein sequence ID" value="SFJ76698.1"/>
    <property type="molecule type" value="Genomic_DNA"/>
</dbReference>
<gene>
    <name evidence="1" type="ORF">SAMN04488079_101127</name>
</gene>
<proteinExistence type="predicted"/>
<dbReference type="STRING" id="45496.SAMN04488079_101127"/>
<evidence type="ECO:0000313" key="2">
    <source>
        <dbReference type="Proteomes" id="UP000198924"/>
    </source>
</evidence>
<dbReference type="AlphaFoldDB" id="A0A1I3TZH6"/>
<name>A0A1I3TZH6_9GAMM</name>
<accession>A0A1I3TZH6</accession>
<protein>
    <submittedName>
        <fullName evidence="1">Uncharacterized protein</fullName>
    </submittedName>
</protein>
<reference evidence="2" key="1">
    <citation type="submission" date="2016-10" db="EMBL/GenBank/DDBJ databases">
        <authorList>
            <person name="Varghese N."/>
            <person name="Submissions S."/>
        </authorList>
    </citation>
    <scope>NUCLEOTIDE SEQUENCE [LARGE SCALE GENOMIC DNA]</scope>
    <source>
        <strain evidence="2">DSM 11578</strain>
    </source>
</reference>
<sequence length="55" mass="6069">MSAVKEAIIMGLYCIRNIKDSDVVMCVLGCENLNTKLISLGITDIFKPHDKGIDE</sequence>
<dbReference type="Proteomes" id="UP000198924">
    <property type="component" value="Unassembled WGS sequence"/>
</dbReference>
<evidence type="ECO:0000313" key="1">
    <source>
        <dbReference type="EMBL" id="SFJ76698.1"/>
    </source>
</evidence>
<organism evidence="1 2">
    <name type="scientific">Methylophaga sulfidovorans</name>
    <dbReference type="NCBI Taxonomy" id="45496"/>
    <lineage>
        <taxon>Bacteria</taxon>
        <taxon>Pseudomonadati</taxon>
        <taxon>Pseudomonadota</taxon>
        <taxon>Gammaproteobacteria</taxon>
        <taxon>Thiotrichales</taxon>
        <taxon>Piscirickettsiaceae</taxon>
        <taxon>Methylophaga</taxon>
    </lineage>
</organism>